<accession>A0ABR7YAW3</accession>
<dbReference type="SUPFAM" id="SSF52540">
    <property type="entry name" value="P-loop containing nucleoside triphosphate hydrolases"/>
    <property type="match status" value="1"/>
</dbReference>
<protein>
    <submittedName>
        <fullName evidence="6">ABC transporter ATP-binding protein</fullName>
    </submittedName>
</protein>
<keyword evidence="3" id="KW-0547">Nucleotide-binding</keyword>
<reference evidence="6 7" key="1">
    <citation type="submission" date="2020-08" db="EMBL/GenBank/DDBJ databases">
        <title>Sphingobacterium sp. DN04309 isolated from aquaculture water.</title>
        <authorList>
            <person name="Zhang M."/>
        </authorList>
    </citation>
    <scope>NUCLEOTIDE SEQUENCE [LARGE SCALE GENOMIC DNA]</scope>
    <source>
        <strain evidence="6 7">DN04309</strain>
    </source>
</reference>
<evidence type="ECO:0000313" key="6">
    <source>
        <dbReference type="EMBL" id="MBD1428455.1"/>
    </source>
</evidence>
<dbReference type="CDD" id="cd03230">
    <property type="entry name" value="ABC_DR_subfamily_A"/>
    <property type="match status" value="1"/>
</dbReference>
<comment type="similarity">
    <text evidence="1">Belongs to the ABC transporter superfamily.</text>
</comment>
<dbReference type="PANTHER" id="PTHR43335:SF4">
    <property type="entry name" value="ABC TRANSPORTER, ATP-BINDING PROTEIN"/>
    <property type="match status" value="1"/>
</dbReference>
<keyword evidence="2" id="KW-0813">Transport</keyword>
<evidence type="ECO:0000259" key="5">
    <source>
        <dbReference type="PROSITE" id="PS50893"/>
    </source>
</evidence>
<comment type="caution">
    <text evidence="6">The sequence shown here is derived from an EMBL/GenBank/DDBJ whole genome shotgun (WGS) entry which is preliminary data.</text>
</comment>
<feature type="domain" description="ABC transporter" evidence="5">
    <location>
        <begin position="6"/>
        <end position="237"/>
    </location>
</feature>
<dbReference type="Proteomes" id="UP000651271">
    <property type="component" value="Unassembled WGS sequence"/>
</dbReference>
<dbReference type="Pfam" id="PF00005">
    <property type="entry name" value="ABC_tran"/>
    <property type="match status" value="1"/>
</dbReference>
<gene>
    <name evidence="6" type="ORF">H8B04_02545</name>
</gene>
<evidence type="ECO:0000256" key="2">
    <source>
        <dbReference type="ARBA" id="ARBA00022448"/>
    </source>
</evidence>
<evidence type="ECO:0000313" key="7">
    <source>
        <dbReference type="Proteomes" id="UP000651271"/>
    </source>
</evidence>
<sequence>MNNPIIQLKDLSKCYGTKKAVDKLNLHIASGEIFGLLGPNGAGKTTSILMMLGLTEPTEGTATVCGYDATRNPLEVKKLVGYLPDNVGFYPDMTALENLCFIAQINGIEEQEAKKSAIELLQTVGLTHATNNKTNTFSRGMKQRLGLAEVLIKKPQVVILDEPTLGIDPSGVNEFLELIQKLSREQNLTVLMSSHHLHQVQRVCDRVGIFVDGKMIVEGPIETLAHQLQLNEGFKTIIQLDNNKLSSSDITAVLSEISGYKSCELQNDILSIYSDLDITADAVKLLVHKNANIISVQRNGYSLDDIYAKYFENQTVKM</sequence>
<dbReference type="InterPro" id="IPR003439">
    <property type="entry name" value="ABC_transporter-like_ATP-bd"/>
</dbReference>
<dbReference type="PANTHER" id="PTHR43335">
    <property type="entry name" value="ABC TRANSPORTER, ATP-BINDING PROTEIN"/>
    <property type="match status" value="1"/>
</dbReference>
<dbReference type="SMART" id="SM00382">
    <property type="entry name" value="AAA"/>
    <property type="match status" value="1"/>
</dbReference>
<dbReference type="EMBL" id="JACOIJ010000003">
    <property type="protein sequence ID" value="MBD1428455.1"/>
    <property type="molecule type" value="Genomic_DNA"/>
</dbReference>
<dbReference type="InterPro" id="IPR027417">
    <property type="entry name" value="P-loop_NTPase"/>
</dbReference>
<dbReference type="Gene3D" id="3.40.50.300">
    <property type="entry name" value="P-loop containing nucleotide triphosphate hydrolases"/>
    <property type="match status" value="1"/>
</dbReference>
<evidence type="ECO:0000256" key="1">
    <source>
        <dbReference type="ARBA" id="ARBA00005417"/>
    </source>
</evidence>
<organism evidence="6 7">
    <name type="scientific">Sphingobacterium litopenaei</name>
    <dbReference type="NCBI Taxonomy" id="2763500"/>
    <lineage>
        <taxon>Bacteria</taxon>
        <taxon>Pseudomonadati</taxon>
        <taxon>Bacteroidota</taxon>
        <taxon>Sphingobacteriia</taxon>
        <taxon>Sphingobacteriales</taxon>
        <taxon>Sphingobacteriaceae</taxon>
        <taxon>Sphingobacterium</taxon>
    </lineage>
</organism>
<dbReference type="RefSeq" id="WP_165289569.1">
    <property type="nucleotide sequence ID" value="NZ_JACOIJ010000003.1"/>
</dbReference>
<keyword evidence="4 6" id="KW-0067">ATP-binding</keyword>
<keyword evidence="7" id="KW-1185">Reference proteome</keyword>
<name>A0ABR7YAW3_9SPHI</name>
<dbReference type="GO" id="GO:0005524">
    <property type="term" value="F:ATP binding"/>
    <property type="evidence" value="ECO:0007669"/>
    <property type="project" value="UniProtKB-KW"/>
</dbReference>
<dbReference type="PROSITE" id="PS50893">
    <property type="entry name" value="ABC_TRANSPORTER_2"/>
    <property type="match status" value="1"/>
</dbReference>
<proteinExistence type="inferred from homology"/>
<evidence type="ECO:0000256" key="4">
    <source>
        <dbReference type="ARBA" id="ARBA00022840"/>
    </source>
</evidence>
<dbReference type="InterPro" id="IPR003593">
    <property type="entry name" value="AAA+_ATPase"/>
</dbReference>
<evidence type="ECO:0000256" key="3">
    <source>
        <dbReference type="ARBA" id="ARBA00022741"/>
    </source>
</evidence>